<dbReference type="RefSeq" id="XP_035815049.1">
    <property type="nucleotide sequence ID" value="XM_035959156.1"/>
</dbReference>
<reference evidence="2" key="1">
    <citation type="journal article" date="2009" name="PLoS Genet.">
        <title>Sequencing, mapping, and analysis of 27,455 maize full-length cDNAs.</title>
        <authorList>
            <person name="Soderlund C."/>
            <person name="Descour A."/>
            <person name="Kudrna D."/>
            <person name="Bomhoff M."/>
            <person name="Boyd L."/>
            <person name="Currie J."/>
            <person name="Angelova A."/>
            <person name="Collura K."/>
            <person name="Wissotski M."/>
            <person name="Ashley E."/>
            <person name="Morrow D."/>
            <person name="Fernandes J."/>
            <person name="Walbot V."/>
            <person name="Yu Y."/>
        </authorList>
    </citation>
    <scope>NUCLEOTIDE SEQUENCE</scope>
    <source>
        <strain evidence="2">B73</strain>
    </source>
</reference>
<feature type="region of interest" description="Disordered" evidence="1">
    <location>
        <begin position="1"/>
        <end position="244"/>
    </location>
</feature>
<dbReference type="AlphaFoldDB" id="C0P9Y8"/>
<evidence type="ECO:0000313" key="2">
    <source>
        <dbReference type="EMBL" id="ACN30983.1"/>
    </source>
</evidence>
<feature type="compositionally biased region" description="Basic residues" evidence="1">
    <location>
        <begin position="103"/>
        <end position="115"/>
    </location>
</feature>
<feature type="compositionally biased region" description="Basic residues" evidence="1">
    <location>
        <begin position="192"/>
        <end position="207"/>
    </location>
</feature>
<dbReference type="EMBL" id="BT065107">
    <property type="protein sequence ID" value="ACN30983.1"/>
    <property type="molecule type" value="mRNA"/>
</dbReference>
<feature type="compositionally biased region" description="Basic and acidic residues" evidence="1">
    <location>
        <begin position="45"/>
        <end position="102"/>
    </location>
</feature>
<feature type="compositionally biased region" description="Basic and acidic residues" evidence="1">
    <location>
        <begin position="228"/>
        <end position="244"/>
    </location>
</feature>
<proteinExistence type="evidence at transcript level"/>
<dbReference type="EMBL" id="BT085105">
    <property type="protein sequence ID" value="ACR35458.1"/>
    <property type="molecule type" value="mRNA"/>
</dbReference>
<sequence>MNDDERTEARRGKSACRGRQVQRSSWRGAGRPSGGQRCRITQAEQEARRVDEVEGHAQGRASREEHRAELWTEEREPGTRRGGHGRAEEVPAGRGEQREAAARRHRRRASSKQRGRGAPLGAPQEIDGRAGSHGRESRAGAGRSSGHGGYKGLGQARGGRPRRVGKLDAKQEHDREELGRAPWGELEEAPRRGSRRRTQARVHRGRCARLASAGSMARARPSWQQGGAEEHGAAGKEEAKRPGE</sequence>
<feature type="compositionally biased region" description="Basic and acidic residues" evidence="1">
    <location>
        <begin position="165"/>
        <end position="179"/>
    </location>
</feature>
<reference evidence="2" key="2">
    <citation type="submission" date="2012-06" db="EMBL/GenBank/DDBJ databases">
        <authorList>
            <person name="Yu Y."/>
            <person name="Currie J."/>
            <person name="Lomeli R."/>
            <person name="Angelova A."/>
            <person name="Collura K."/>
            <person name="Wissotski M."/>
            <person name="Campos D."/>
            <person name="Kudrna D."/>
            <person name="Golser W."/>
            <person name="Ashely E."/>
            <person name="Descour A."/>
            <person name="Fernandes J."/>
            <person name="Soderlund C."/>
            <person name="Walbot V."/>
        </authorList>
    </citation>
    <scope>NUCLEOTIDE SEQUENCE</scope>
    <source>
        <strain evidence="2">B73</strain>
    </source>
</reference>
<feature type="compositionally biased region" description="Gly residues" evidence="1">
    <location>
        <begin position="143"/>
        <end position="157"/>
    </location>
</feature>
<dbReference type="GeneID" id="118472064"/>
<name>C0P9Y8_MAIZE</name>
<evidence type="ECO:0000256" key="1">
    <source>
        <dbReference type="SAM" id="MobiDB-lite"/>
    </source>
</evidence>
<protein>
    <submittedName>
        <fullName evidence="2">Uncharacterized protein</fullName>
    </submittedName>
</protein>
<accession>C0P9Y8</accession>
<organism evidence="2">
    <name type="scientific">Zea mays</name>
    <name type="common">Maize</name>
    <dbReference type="NCBI Taxonomy" id="4577"/>
    <lineage>
        <taxon>Eukaryota</taxon>
        <taxon>Viridiplantae</taxon>
        <taxon>Streptophyta</taxon>
        <taxon>Embryophyta</taxon>
        <taxon>Tracheophyta</taxon>
        <taxon>Spermatophyta</taxon>
        <taxon>Magnoliopsida</taxon>
        <taxon>Liliopsida</taxon>
        <taxon>Poales</taxon>
        <taxon>Poaceae</taxon>
        <taxon>PACMAD clade</taxon>
        <taxon>Panicoideae</taxon>
        <taxon>Andropogonodae</taxon>
        <taxon>Andropogoneae</taxon>
        <taxon>Tripsacinae</taxon>
        <taxon>Zea</taxon>
    </lineage>
</organism>
<dbReference type="KEGG" id="zma:118472064"/>
<feature type="compositionally biased region" description="Basic and acidic residues" evidence="1">
    <location>
        <begin position="126"/>
        <end position="138"/>
    </location>
</feature>